<dbReference type="EMBL" id="JACGCI010000028">
    <property type="protein sequence ID" value="KAF6755987.1"/>
    <property type="molecule type" value="Genomic_DNA"/>
</dbReference>
<comment type="caution">
    <text evidence="1">The sequence shown here is derived from an EMBL/GenBank/DDBJ whole genome shotgun (WGS) entry which is preliminary data.</text>
</comment>
<dbReference type="AlphaFoldDB" id="A0A8H6M9E8"/>
<reference evidence="1 2" key="1">
    <citation type="submission" date="2020-07" db="EMBL/GenBank/DDBJ databases">
        <title>Comparative genomics of pyrophilous fungi reveals a link between fire events and developmental genes.</title>
        <authorList>
            <consortium name="DOE Joint Genome Institute"/>
            <person name="Steindorff A.S."/>
            <person name="Carver A."/>
            <person name="Calhoun S."/>
            <person name="Stillman K."/>
            <person name="Liu H."/>
            <person name="Lipzen A."/>
            <person name="Pangilinan J."/>
            <person name="Labutti K."/>
            <person name="Bruns T.D."/>
            <person name="Grigoriev I.V."/>
        </authorList>
    </citation>
    <scope>NUCLEOTIDE SEQUENCE [LARGE SCALE GENOMIC DNA]</scope>
    <source>
        <strain evidence="1 2">CBS 144469</strain>
    </source>
</reference>
<organism evidence="1 2">
    <name type="scientific">Ephemerocybe angulata</name>
    <dbReference type="NCBI Taxonomy" id="980116"/>
    <lineage>
        <taxon>Eukaryota</taxon>
        <taxon>Fungi</taxon>
        <taxon>Dikarya</taxon>
        <taxon>Basidiomycota</taxon>
        <taxon>Agaricomycotina</taxon>
        <taxon>Agaricomycetes</taxon>
        <taxon>Agaricomycetidae</taxon>
        <taxon>Agaricales</taxon>
        <taxon>Agaricineae</taxon>
        <taxon>Psathyrellaceae</taxon>
        <taxon>Ephemerocybe</taxon>
    </lineage>
</organism>
<evidence type="ECO:0000313" key="2">
    <source>
        <dbReference type="Proteomes" id="UP000521943"/>
    </source>
</evidence>
<protein>
    <submittedName>
        <fullName evidence="1">Uncharacterized protein</fullName>
    </submittedName>
</protein>
<name>A0A8H6M9E8_9AGAR</name>
<dbReference type="Proteomes" id="UP000521943">
    <property type="component" value="Unassembled WGS sequence"/>
</dbReference>
<accession>A0A8H6M9E8</accession>
<gene>
    <name evidence="1" type="ORF">DFP72DRAFT_306623</name>
</gene>
<dbReference type="OrthoDB" id="3041043at2759"/>
<sequence>MYCGSKPHRYIPIERSLSQLERFLLRSPESTWRRICHLLTKPELGRLGQTSNVLSEYVSIYTQEAWDINDFLGTWFSDPCVFRSALAYAGAVITGSQALRYLDRLHPSNSSDLDIVTRLGGAMTLCLYLQEQGYTRVARTFDRLDDYPLVTDLLSMASSKRFCSGGGSHGILGIFDFVKPHFQRRLEDLPNLKVQVIVVTQNPIEHIVLTYHSTLVMNYITHREAVSVFPASTFLDRVGYVSSRKKLGPGWDATWKRKYESRGFRFDTKSLHPKLQFGNRSTSDSLCWRVSFDDVDEDSLIALEESRGVYGPEIFDPVRFEMSWITDPDASTAELRFRVGVYEPEIWDYLFPWHLLQ</sequence>
<evidence type="ECO:0000313" key="1">
    <source>
        <dbReference type="EMBL" id="KAF6755987.1"/>
    </source>
</evidence>
<proteinExistence type="predicted"/>
<keyword evidence="2" id="KW-1185">Reference proteome</keyword>